<protein>
    <submittedName>
        <fullName evidence="1">Uncharacterized protein</fullName>
    </submittedName>
</protein>
<reference evidence="2" key="1">
    <citation type="submission" date="2015-01" db="EMBL/GenBank/DDBJ databases">
        <title>Comparative genome analysis of Bacillus coagulans HM-08, Clostridium butyricum HM-68, Bacillus subtilis HM-66 and Bacillus paralicheniformis BL-09.</title>
        <authorList>
            <person name="Zhang H."/>
        </authorList>
    </citation>
    <scope>NUCLEOTIDE SEQUENCE [LARGE SCALE GENOMIC DNA]</scope>
    <source>
        <strain evidence="2">HM-08</strain>
    </source>
</reference>
<name>A0AAN0T855_HEYCO</name>
<dbReference type="Proteomes" id="UP000032024">
    <property type="component" value="Chromosome"/>
</dbReference>
<keyword evidence="2" id="KW-1185">Reference proteome</keyword>
<gene>
    <name evidence="1" type="ORF">SB48_HM08orf05581</name>
</gene>
<organism evidence="1 2">
    <name type="scientific">Heyndrickxia coagulans</name>
    <name type="common">Weizmannia coagulans</name>
    <dbReference type="NCBI Taxonomy" id="1398"/>
    <lineage>
        <taxon>Bacteria</taxon>
        <taxon>Bacillati</taxon>
        <taxon>Bacillota</taxon>
        <taxon>Bacilli</taxon>
        <taxon>Bacillales</taxon>
        <taxon>Bacillaceae</taxon>
        <taxon>Heyndrickxia</taxon>
    </lineage>
</organism>
<accession>A0AAN0T855</accession>
<proteinExistence type="predicted"/>
<evidence type="ECO:0000313" key="1">
    <source>
        <dbReference type="EMBL" id="AJO24288.1"/>
    </source>
</evidence>
<sequence length="40" mass="5016">MPACFFPLHPYFSRDVRRVLLSFRMYKQNFFIQFSLHDIF</sequence>
<dbReference type="EMBL" id="CP010525">
    <property type="protein sequence ID" value="AJO24288.1"/>
    <property type="molecule type" value="Genomic_DNA"/>
</dbReference>
<dbReference type="AlphaFoldDB" id="A0AAN0T855"/>
<evidence type="ECO:0000313" key="2">
    <source>
        <dbReference type="Proteomes" id="UP000032024"/>
    </source>
</evidence>